<dbReference type="InterPro" id="IPR002930">
    <property type="entry name" value="GCV_H"/>
</dbReference>
<sequence>MPINKGKLVPVVAMLKFKSLARVLCVLPIVPIWWKNLRTNNAGCIANLAPSSNSLRWESWLSSPISAAGSVATHTGTIGIIHPPPDIRNIVDKTARFVAKNGPEFEKRIMAKFIVKDLKYADSHEWVKIDGNSAIGSSFGAVESVKATSDINSPVSGKVVEVNEELNSSPGLLSPQMLDNLLVLTGHSWRKVFSSLFIFDTPFLIQVNASPYENGWIIKVEMSDTGELNSLMDLEQYTKFCEEEDAKH</sequence>
<dbReference type="Pfam" id="PF01805">
    <property type="entry name" value="Surp"/>
    <property type="match status" value="1"/>
</dbReference>
<dbReference type="Gene3D" id="2.40.50.100">
    <property type="match status" value="1"/>
</dbReference>
<dbReference type="Pfam" id="PF01597">
    <property type="entry name" value="GCV_H"/>
    <property type="match status" value="2"/>
</dbReference>
<dbReference type="GO" id="GO:0005960">
    <property type="term" value="C:glycine cleavage complex"/>
    <property type="evidence" value="ECO:0007669"/>
    <property type="project" value="InterPro"/>
</dbReference>
<dbReference type="Gene3D" id="1.10.10.790">
    <property type="entry name" value="Surp module"/>
    <property type="match status" value="1"/>
</dbReference>
<dbReference type="InterPro" id="IPR033753">
    <property type="entry name" value="GCV_H/Fam206"/>
</dbReference>
<dbReference type="PANTHER" id="PTHR11715">
    <property type="entry name" value="GLYCINE CLEAVAGE SYSTEM H PROTEIN"/>
    <property type="match status" value="1"/>
</dbReference>
<accession>A0A438ECM3</accession>
<dbReference type="PROSITE" id="PS50128">
    <property type="entry name" value="SURP"/>
    <property type="match status" value="1"/>
</dbReference>
<dbReference type="GO" id="GO:0019464">
    <property type="term" value="P:glycine decarboxylation via glycine cleavage system"/>
    <property type="evidence" value="ECO:0007669"/>
    <property type="project" value="InterPro"/>
</dbReference>
<comment type="caution">
    <text evidence="3">The sequence shown here is derived from an EMBL/GenBank/DDBJ whole genome shotgun (WGS) entry which is preliminary data.</text>
</comment>
<name>A0A438ECM3_VITVI</name>
<reference evidence="3 4" key="1">
    <citation type="journal article" date="2018" name="PLoS Genet.">
        <title>Population sequencing reveals clonal diversity and ancestral inbreeding in the grapevine cultivar Chardonnay.</title>
        <authorList>
            <person name="Roach M.J."/>
            <person name="Johnson D.L."/>
            <person name="Bohlmann J."/>
            <person name="van Vuuren H.J."/>
            <person name="Jones S.J."/>
            <person name="Pretorius I.S."/>
            <person name="Schmidt S.A."/>
            <person name="Borneman A.R."/>
        </authorList>
    </citation>
    <scope>NUCLEOTIDE SEQUENCE [LARGE SCALE GENOMIC DNA]</scope>
    <source>
        <strain evidence="4">cv. Chardonnay</strain>
        <tissue evidence="3">Leaf</tissue>
    </source>
</reference>
<proteinExistence type="predicted"/>
<dbReference type="Proteomes" id="UP000288805">
    <property type="component" value="Unassembled WGS sequence"/>
</dbReference>
<dbReference type="SUPFAM" id="SSF109905">
    <property type="entry name" value="Surp module (SWAP domain)"/>
    <property type="match status" value="1"/>
</dbReference>
<feature type="domain" description="SURP motif" evidence="2">
    <location>
        <begin position="90"/>
        <end position="139"/>
    </location>
</feature>
<dbReference type="EMBL" id="QGNW01001326">
    <property type="protein sequence ID" value="RVW45434.1"/>
    <property type="molecule type" value="Genomic_DNA"/>
</dbReference>
<organism evidence="3 4">
    <name type="scientific">Vitis vinifera</name>
    <name type="common">Grape</name>
    <dbReference type="NCBI Taxonomy" id="29760"/>
    <lineage>
        <taxon>Eukaryota</taxon>
        <taxon>Viridiplantae</taxon>
        <taxon>Streptophyta</taxon>
        <taxon>Embryophyta</taxon>
        <taxon>Tracheophyta</taxon>
        <taxon>Spermatophyta</taxon>
        <taxon>Magnoliopsida</taxon>
        <taxon>eudicotyledons</taxon>
        <taxon>Gunneridae</taxon>
        <taxon>Pentapetalae</taxon>
        <taxon>rosids</taxon>
        <taxon>Vitales</taxon>
        <taxon>Vitaceae</taxon>
        <taxon>Viteae</taxon>
        <taxon>Vitis</taxon>
    </lineage>
</organism>
<keyword evidence="1" id="KW-0507">mRNA processing</keyword>
<evidence type="ECO:0000313" key="4">
    <source>
        <dbReference type="Proteomes" id="UP000288805"/>
    </source>
</evidence>
<evidence type="ECO:0000259" key="2">
    <source>
        <dbReference type="PROSITE" id="PS50128"/>
    </source>
</evidence>
<dbReference type="PANTHER" id="PTHR11715:SF3">
    <property type="entry name" value="GLYCINE CLEAVAGE SYSTEM H PROTEIN-RELATED"/>
    <property type="match status" value="1"/>
</dbReference>
<evidence type="ECO:0000256" key="1">
    <source>
        <dbReference type="ARBA" id="ARBA00022664"/>
    </source>
</evidence>
<evidence type="ECO:0000313" key="3">
    <source>
        <dbReference type="EMBL" id="RVW45434.1"/>
    </source>
</evidence>
<gene>
    <name evidence="3" type="primary">GDH2_1</name>
    <name evidence="3" type="ORF">CK203_079724</name>
</gene>
<protein>
    <submittedName>
        <fullName evidence="3">Glycine cleavage system H protein 2, mitochondrial</fullName>
    </submittedName>
</protein>
<dbReference type="InterPro" id="IPR000061">
    <property type="entry name" value="Surp"/>
</dbReference>
<dbReference type="AlphaFoldDB" id="A0A438ECM3"/>
<dbReference type="InterPro" id="IPR035967">
    <property type="entry name" value="SWAP/Surp_sf"/>
</dbReference>
<dbReference type="GO" id="GO:0003723">
    <property type="term" value="F:RNA binding"/>
    <property type="evidence" value="ECO:0007669"/>
    <property type="project" value="InterPro"/>
</dbReference>
<dbReference type="SUPFAM" id="SSF51230">
    <property type="entry name" value="Single hybrid motif"/>
    <property type="match status" value="2"/>
</dbReference>
<dbReference type="CDD" id="cd06848">
    <property type="entry name" value="GCS_H"/>
    <property type="match status" value="1"/>
</dbReference>
<dbReference type="InterPro" id="IPR011053">
    <property type="entry name" value="Single_hybrid_motif"/>
</dbReference>
<dbReference type="GO" id="GO:0006397">
    <property type="term" value="P:mRNA processing"/>
    <property type="evidence" value="ECO:0007669"/>
    <property type="project" value="UniProtKB-KW"/>
</dbReference>